<sequence length="76" mass="9286">WHYILEVQSSHVWDEFIILSLLEYYHDYNHGALYVPHELGQQEHFRDAMRKRNAHVKLCGLEEVPHCCNKCTRYWK</sequence>
<dbReference type="Proteomes" id="UP000053257">
    <property type="component" value="Unassembled WGS sequence"/>
</dbReference>
<feature type="non-terminal residue" evidence="1">
    <location>
        <position position="1"/>
    </location>
</feature>
<dbReference type="AlphaFoldDB" id="A0A0C3S228"/>
<name>A0A0C3S228_PHLG1</name>
<keyword evidence="2" id="KW-1185">Reference proteome</keyword>
<protein>
    <submittedName>
        <fullName evidence="1">Uncharacterized protein</fullName>
    </submittedName>
</protein>
<organism evidence="1 2">
    <name type="scientific">Phlebiopsis gigantea (strain 11061_1 CR5-6)</name>
    <name type="common">White-rot fungus</name>
    <name type="synonym">Peniophora gigantea</name>
    <dbReference type="NCBI Taxonomy" id="745531"/>
    <lineage>
        <taxon>Eukaryota</taxon>
        <taxon>Fungi</taxon>
        <taxon>Dikarya</taxon>
        <taxon>Basidiomycota</taxon>
        <taxon>Agaricomycotina</taxon>
        <taxon>Agaricomycetes</taxon>
        <taxon>Polyporales</taxon>
        <taxon>Phanerochaetaceae</taxon>
        <taxon>Phlebiopsis</taxon>
    </lineage>
</organism>
<dbReference type="HOGENOM" id="CLU_2661289_0_0_1"/>
<dbReference type="OrthoDB" id="2956462at2759"/>
<accession>A0A0C3S228</accession>
<gene>
    <name evidence="1" type="ORF">PHLGIDRAFT_80342</name>
</gene>
<reference evidence="1 2" key="1">
    <citation type="journal article" date="2014" name="PLoS Genet.">
        <title>Analysis of the Phlebiopsis gigantea genome, transcriptome and secretome provides insight into its pioneer colonization strategies of wood.</title>
        <authorList>
            <person name="Hori C."/>
            <person name="Ishida T."/>
            <person name="Igarashi K."/>
            <person name="Samejima M."/>
            <person name="Suzuki H."/>
            <person name="Master E."/>
            <person name="Ferreira P."/>
            <person name="Ruiz-Duenas F.J."/>
            <person name="Held B."/>
            <person name="Canessa P."/>
            <person name="Larrondo L.F."/>
            <person name="Schmoll M."/>
            <person name="Druzhinina I.S."/>
            <person name="Kubicek C.P."/>
            <person name="Gaskell J.A."/>
            <person name="Kersten P."/>
            <person name="St John F."/>
            <person name="Glasner J."/>
            <person name="Sabat G."/>
            <person name="Splinter BonDurant S."/>
            <person name="Syed K."/>
            <person name="Yadav J."/>
            <person name="Mgbeahuruike A.C."/>
            <person name="Kovalchuk A."/>
            <person name="Asiegbu F.O."/>
            <person name="Lackner G."/>
            <person name="Hoffmeister D."/>
            <person name="Rencoret J."/>
            <person name="Gutierrez A."/>
            <person name="Sun H."/>
            <person name="Lindquist E."/>
            <person name="Barry K."/>
            <person name="Riley R."/>
            <person name="Grigoriev I.V."/>
            <person name="Henrissat B."/>
            <person name="Kues U."/>
            <person name="Berka R.M."/>
            <person name="Martinez A.T."/>
            <person name="Covert S.F."/>
            <person name="Blanchette R.A."/>
            <person name="Cullen D."/>
        </authorList>
    </citation>
    <scope>NUCLEOTIDE SEQUENCE [LARGE SCALE GENOMIC DNA]</scope>
    <source>
        <strain evidence="1 2">11061_1 CR5-6</strain>
    </source>
</reference>
<evidence type="ECO:0000313" key="2">
    <source>
        <dbReference type="Proteomes" id="UP000053257"/>
    </source>
</evidence>
<proteinExistence type="predicted"/>
<evidence type="ECO:0000313" key="1">
    <source>
        <dbReference type="EMBL" id="KIP01615.1"/>
    </source>
</evidence>
<dbReference type="EMBL" id="KN840759">
    <property type="protein sequence ID" value="KIP01615.1"/>
    <property type="molecule type" value="Genomic_DNA"/>
</dbReference>